<evidence type="ECO:0000259" key="10">
    <source>
        <dbReference type="Pfam" id="PF07282"/>
    </source>
</evidence>
<proteinExistence type="inferred from homology"/>
<evidence type="ECO:0000256" key="3">
    <source>
        <dbReference type="ARBA" id="ARBA00022578"/>
    </source>
</evidence>
<evidence type="ECO:0000259" key="11">
    <source>
        <dbReference type="Pfam" id="PF12323"/>
    </source>
</evidence>
<feature type="region of interest" description="Disordered" evidence="8">
    <location>
        <begin position="355"/>
        <end position="376"/>
    </location>
</feature>
<comment type="caution">
    <text evidence="12">The sequence shown here is derived from an EMBL/GenBank/DDBJ whole genome shotgun (WGS) entry which is preliminary data.</text>
</comment>
<keyword evidence="12" id="KW-0489">Methyltransferase</keyword>
<dbReference type="AlphaFoldDB" id="B5W6M9"/>
<dbReference type="EC" id="2.1.1.37" evidence="12"/>
<keyword evidence="12" id="KW-0808">Transferase</keyword>
<evidence type="ECO:0000259" key="9">
    <source>
        <dbReference type="Pfam" id="PF01385"/>
    </source>
</evidence>
<dbReference type="InterPro" id="IPR021027">
    <property type="entry name" value="Transposase_put_HTH"/>
</dbReference>
<protein>
    <submittedName>
        <fullName evidence="12">Transposase, IS605 OrfB family</fullName>
        <ecNumber evidence="12">2.1.1.37</ecNumber>
    </submittedName>
</protein>
<dbReference type="NCBIfam" id="NF040570">
    <property type="entry name" value="guided_TnpB"/>
    <property type="match status" value="1"/>
</dbReference>
<dbReference type="Pfam" id="PF01385">
    <property type="entry name" value="OrfB_IS605"/>
    <property type="match status" value="1"/>
</dbReference>
<keyword evidence="4" id="KW-0479">Metal-binding</keyword>
<keyword evidence="13" id="KW-1185">Reference proteome</keyword>
<evidence type="ECO:0000256" key="6">
    <source>
        <dbReference type="ARBA" id="ARBA00023125"/>
    </source>
</evidence>
<evidence type="ECO:0000256" key="8">
    <source>
        <dbReference type="SAM" id="MobiDB-lite"/>
    </source>
</evidence>
<dbReference type="PANTHER" id="PTHR30405:SF25">
    <property type="entry name" value="RNA-GUIDED DNA ENDONUCLEASE INSQ-RELATED"/>
    <property type="match status" value="1"/>
</dbReference>
<evidence type="ECO:0000256" key="7">
    <source>
        <dbReference type="ARBA" id="ARBA00023172"/>
    </source>
</evidence>
<keyword evidence="7" id="KW-0233">DNA recombination</keyword>
<feature type="domain" description="Cas12f1-like TNB" evidence="10">
    <location>
        <begin position="286"/>
        <end position="352"/>
    </location>
</feature>
<keyword evidence="6" id="KW-0238">DNA-binding</keyword>
<evidence type="ECO:0000256" key="2">
    <source>
        <dbReference type="ARBA" id="ARBA00011044"/>
    </source>
</evidence>
<gene>
    <name evidence="12" type="ORF">AmaxDRAFT_4428</name>
</gene>
<keyword evidence="3" id="KW-0815">Transposition</keyword>
<dbReference type="InterPro" id="IPR001959">
    <property type="entry name" value="Transposase"/>
</dbReference>
<dbReference type="InterPro" id="IPR010095">
    <property type="entry name" value="Cas12f1-like_TNB"/>
</dbReference>
<dbReference type="EMBL" id="ABYK01000044">
    <property type="protein sequence ID" value="EDZ92856.1"/>
    <property type="molecule type" value="Genomic_DNA"/>
</dbReference>
<dbReference type="NCBIfam" id="TIGR01766">
    <property type="entry name" value="IS200/IS605 family accessory protein TnpB-like domain"/>
    <property type="match status" value="1"/>
</dbReference>
<dbReference type="GO" id="GO:0032196">
    <property type="term" value="P:transposition"/>
    <property type="evidence" value="ECO:0007669"/>
    <property type="project" value="UniProtKB-KW"/>
</dbReference>
<evidence type="ECO:0000256" key="4">
    <source>
        <dbReference type="ARBA" id="ARBA00022723"/>
    </source>
</evidence>
<dbReference type="Pfam" id="PF07282">
    <property type="entry name" value="Cas12f1-like_TNB"/>
    <property type="match status" value="1"/>
</dbReference>
<comment type="similarity">
    <text evidence="2">In the N-terminal section; belongs to the transposase 2 family.</text>
</comment>
<evidence type="ECO:0000256" key="1">
    <source>
        <dbReference type="ARBA" id="ARBA00008761"/>
    </source>
</evidence>
<reference evidence="12 13" key="1">
    <citation type="journal article" date="2011" name="Appl. Environ. Microbiol.">
        <title>Contribution of a Sodium Ion Gradient to Energy Conservation during Fermentation in the Cyanobacterium Arthrospira (Spirulina) maxima CS-328.</title>
        <authorList>
            <person name="Carrieri D."/>
            <person name="Ananyev G."/>
            <person name="Lenz O."/>
            <person name="Bryant D.A."/>
            <person name="Dismukes G.C."/>
        </authorList>
    </citation>
    <scope>NUCLEOTIDE SEQUENCE [LARGE SCALE GENOMIC DNA]</scope>
    <source>
        <strain evidence="12 13">CS-328</strain>
    </source>
</reference>
<keyword evidence="5" id="KW-0862">Zinc</keyword>
<dbReference type="GO" id="GO:0003677">
    <property type="term" value="F:DNA binding"/>
    <property type="evidence" value="ECO:0007669"/>
    <property type="project" value="UniProtKB-KW"/>
</dbReference>
<dbReference type="GO" id="GO:0003886">
    <property type="term" value="F:DNA (cytosine-5-)-methyltransferase activity"/>
    <property type="evidence" value="ECO:0007669"/>
    <property type="project" value="UniProtKB-EC"/>
</dbReference>
<comment type="similarity">
    <text evidence="1">In the C-terminal section; belongs to the transposase 35 family.</text>
</comment>
<accession>B5W6M9</accession>
<dbReference type="GO" id="GO:0032259">
    <property type="term" value="P:methylation"/>
    <property type="evidence" value="ECO:0007669"/>
    <property type="project" value="UniProtKB-KW"/>
</dbReference>
<dbReference type="Pfam" id="PF12323">
    <property type="entry name" value="HTH_OrfB_IS605"/>
    <property type="match status" value="1"/>
</dbReference>
<evidence type="ECO:0000256" key="5">
    <source>
        <dbReference type="ARBA" id="ARBA00022833"/>
    </source>
</evidence>
<dbReference type="GO" id="GO:0046872">
    <property type="term" value="F:metal ion binding"/>
    <property type="evidence" value="ECO:0007669"/>
    <property type="project" value="UniProtKB-KW"/>
</dbReference>
<dbReference type="InterPro" id="IPR051399">
    <property type="entry name" value="RNA-guided_DNA_endo/Transpos"/>
</dbReference>
<evidence type="ECO:0000313" key="13">
    <source>
        <dbReference type="Proteomes" id="UP000004061"/>
    </source>
</evidence>
<organism evidence="12 13">
    <name type="scientific">Limnospira maxima CS-328</name>
    <dbReference type="NCBI Taxonomy" id="513049"/>
    <lineage>
        <taxon>Bacteria</taxon>
        <taxon>Bacillati</taxon>
        <taxon>Cyanobacteriota</taxon>
        <taxon>Cyanophyceae</taxon>
        <taxon>Oscillatoriophycideae</taxon>
        <taxon>Oscillatoriales</taxon>
        <taxon>Sirenicapillariaceae</taxon>
        <taxon>Limnospira</taxon>
    </lineage>
</organism>
<dbReference type="Proteomes" id="UP000004061">
    <property type="component" value="Unassembled WGS sequence"/>
</dbReference>
<dbReference type="PANTHER" id="PTHR30405">
    <property type="entry name" value="TRANSPOSASE"/>
    <property type="match status" value="1"/>
</dbReference>
<dbReference type="GO" id="GO:0006310">
    <property type="term" value="P:DNA recombination"/>
    <property type="evidence" value="ECO:0007669"/>
    <property type="project" value="UniProtKB-KW"/>
</dbReference>
<sequence length="376" mass="43137">MMVYKAFRTQLKLNDRHRTLMAKHAGYARFVFNWGLHLWRSAYEEGLKPNINSIKKVFTHYVKPQYPWMSELSSRVYQYAFINLGDAFKRFFKGISSYPKFKKKGHHDSFTLDNCGKPFKLSGTRHKLPFVGWVSTFEGLPESWVKKVTLTRQAGDWYMSFFVETTPEITPKFRERIGVDLGINNLATCSDGTQFSNPKAYKAATKKLARLQRHLSRKVKGSKNRAKCLLKVQKLHQRVANIRRDTIHKITTFLAKNHSQVVIEDLNVSGMLKNHCLAGSIADASFYEFRRQLGDKAERYGSKLIIADRFYPSSQLCSNCGHRQKMPLVRRTFECPNCGLKIDRDLNASINLEKSPGSDDYTCGRGAADSPGRSKK</sequence>
<evidence type="ECO:0000313" key="12">
    <source>
        <dbReference type="EMBL" id="EDZ92856.1"/>
    </source>
</evidence>
<name>B5W6M9_LIMMA</name>
<feature type="domain" description="Probable transposase IS891/IS1136/IS1341" evidence="9">
    <location>
        <begin position="163"/>
        <end position="274"/>
    </location>
</feature>
<feature type="domain" description="Transposase putative helix-turn-helix" evidence="11">
    <location>
        <begin position="1"/>
        <end position="48"/>
    </location>
</feature>